<dbReference type="GO" id="GO:0016853">
    <property type="term" value="F:isomerase activity"/>
    <property type="evidence" value="ECO:0007669"/>
    <property type="project" value="UniProtKB-KW"/>
</dbReference>
<dbReference type="PANTHER" id="PTHR13794:SF58">
    <property type="entry name" value="MITOCHONDRIAL ENOLASE SUPERFAMILY MEMBER 1"/>
    <property type="match status" value="1"/>
</dbReference>
<dbReference type="Proteomes" id="UP000267408">
    <property type="component" value="Unassembled WGS sequence"/>
</dbReference>
<dbReference type="PANTHER" id="PTHR13794">
    <property type="entry name" value="ENOLASE SUPERFAMILY, MANDELATE RACEMASE"/>
    <property type="match status" value="1"/>
</dbReference>
<dbReference type="Pfam" id="PF13378">
    <property type="entry name" value="MR_MLE_C"/>
    <property type="match status" value="1"/>
</dbReference>
<sequence>MSTQPLRITKVEALALSASFDDLYDSPDQVPDWLRYPASSHLVLPRRGQYATLVKVHTEDGTVGIGEAYGLPSPQVTATVVATVLAPLLIGQDALATGAIWERLYKGQAAGGHNRGFYLEALAGIDLALWDLRGKLAGQPVHRLLGGPIRETVPCYASPVALHADPEDSARQALGFVDAGFKALKVKIGRGERTDRAHLSAVRAAVGEDVEILTDVNCAYDLDQATRVGAVLADLGISWYEEPLQVDDLANLGELRRRTGLTVVNGETHFTRFDLRDSLLNRAIDVFMPNVARCGGITEAMRLSALASAFHVDIAPHGVGSGVSLCAALQLCAATPNLRTYEYNRLPNPIREAILLNPPKFADGVLTVPTGPGLGFDLDEDAVDRYTVARF</sequence>
<dbReference type="InterPro" id="IPR036849">
    <property type="entry name" value="Enolase-like_C_sf"/>
</dbReference>
<dbReference type="PROSITE" id="PS00908">
    <property type="entry name" value="MR_MLE_1"/>
    <property type="match status" value="1"/>
</dbReference>
<dbReference type="Pfam" id="PF02746">
    <property type="entry name" value="MR_MLE_N"/>
    <property type="match status" value="1"/>
</dbReference>
<dbReference type="AlphaFoldDB" id="A0A8G1XDG0"/>
<comment type="caution">
    <text evidence="5">The sequence shown here is derived from an EMBL/GenBank/DDBJ whole genome shotgun (WGS) entry which is preliminary data.</text>
</comment>
<organism evidence="5 6">
    <name type="scientific">Kitasatospora cineracea</name>
    <dbReference type="NCBI Taxonomy" id="88074"/>
    <lineage>
        <taxon>Bacteria</taxon>
        <taxon>Bacillati</taxon>
        <taxon>Actinomycetota</taxon>
        <taxon>Actinomycetes</taxon>
        <taxon>Kitasatosporales</taxon>
        <taxon>Streptomycetaceae</taxon>
        <taxon>Kitasatospora</taxon>
    </lineage>
</organism>
<evidence type="ECO:0000256" key="2">
    <source>
        <dbReference type="ARBA" id="ARBA00022723"/>
    </source>
</evidence>
<protein>
    <submittedName>
        <fullName evidence="5">D-arabinonate dehydratase/D-galactarolactone cycloisomerase</fullName>
    </submittedName>
</protein>
<dbReference type="Gene3D" id="3.20.20.120">
    <property type="entry name" value="Enolase-like C-terminal domain"/>
    <property type="match status" value="1"/>
</dbReference>
<dbReference type="GO" id="GO:0016052">
    <property type="term" value="P:carbohydrate catabolic process"/>
    <property type="evidence" value="ECO:0007669"/>
    <property type="project" value="TreeGrafter"/>
</dbReference>
<comment type="cofactor">
    <cofactor evidence="1">
        <name>Mg(2+)</name>
        <dbReference type="ChEBI" id="CHEBI:18420"/>
    </cofactor>
</comment>
<dbReference type="OrthoDB" id="9802699at2"/>
<dbReference type="Gene3D" id="3.30.390.10">
    <property type="entry name" value="Enolase-like, N-terminal domain"/>
    <property type="match status" value="1"/>
</dbReference>
<dbReference type="GO" id="GO:0009063">
    <property type="term" value="P:amino acid catabolic process"/>
    <property type="evidence" value="ECO:0007669"/>
    <property type="project" value="InterPro"/>
</dbReference>
<dbReference type="InterPro" id="IPR046945">
    <property type="entry name" value="RHMD-like"/>
</dbReference>
<dbReference type="EMBL" id="RJVJ01000001">
    <property type="protein sequence ID" value="ROR46430.1"/>
    <property type="molecule type" value="Genomic_DNA"/>
</dbReference>
<dbReference type="InterPro" id="IPR013342">
    <property type="entry name" value="Mandelate_racemase_C"/>
</dbReference>
<evidence type="ECO:0000256" key="1">
    <source>
        <dbReference type="ARBA" id="ARBA00001946"/>
    </source>
</evidence>
<proteinExistence type="predicted"/>
<dbReference type="SFLD" id="SFLDS00001">
    <property type="entry name" value="Enolase"/>
    <property type="match status" value="1"/>
</dbReference>
<dbReference type="InterPro" id="IPR018110">
    <property type="entry name" value="Mandel_Rmase/mucon_lact_enz_CS"/>
</dbReference>
<dbReference type="InterPro" id="IPR029017">
    <property type="entry name" value="Enolase-like_N"/>
</dbReference>
<keyword evidence="2" id="KW-0479">Metal-binding</keyword>
<name>A0A8G1XDG0_9ACTN</name>
<dbReference type="CDD" id="cd03316">
    <property type="entry name" value="MR_like"/>
    <property type="match status" value="1"/>
</dbReference>
<accession>A0A8G1XDG0</accession>
<evidence type="ECO:0000313" key="5">
    <source>
        <dbReference type="EMBL" id="ROR46430.1"/>
    </source>
</evidence>
<keyword evidence="5" id="KW-0413">Isomerase</keyword>
<gene>
    <name evidence="5" type="ORF">EDD39_4699</name>
</gene>
<evidence type="ECO:0000256" key="3">
    <source>
        <dbReference type="ARBA" id="ARBA00022842"/>
    </source>
</evidence>
<dbReference type="GO" id="GO:0000287">
    <property type="term" value="F:magnesium ion binding"/>
    <property type="evidence" value="ECO:0007669"/>
    <property type="project" value="TreeGrafter"/>
</dbReference>
<dbReference type="GO" id="GO:0016836">
    <property type="term" value="F:hydro-lyase activity"/>
    <property type="evidence" value="ECO:0007669"/>
    <property type="project" value="TreeGrafter"/>
</dbReference>
<dbReference type="SUPFAM" id="SSF51604">
    <property type="entry name" value="Enolase C-terminal domain-like"/>
    <property type="match status" value="1"/>
</dbReference>
<dbReference type="SUPFAM" id="SSF54826">
    <property type="entry name" value="Enolase N-terminal domain-like"/>
    <property type="match status" value="1"/>
</dbReference>
<dbReference type="InterPro" id="IPR029065">
    <property type="entry name" value="Enolase_C-like"/>
</dbReference>
<feature type="domain" description="Mandelate racemase/muconate lactonizing enzyme C-terminal" evidence="4">
    <location>
        <begin position="166"/>
        <end position="262"/>
    </location>
</feature>
<keyword evidence="3" id="KW-0460">Magnesium</keyword>
<dbReference type="RefSeq" id="WP_123559003.1">
    <property type="nucleotide sequence ID" value="NZ_RJVJ01000001.1"/>
</dbReference>
<reference evidence="5 6" key="1">
    <citation type="submission" date="2018-11" db="EMBL/GenBank/DDBJ databases">
        <title>Sequencing the genomes of 1000 actinobacteria strains.</title>
        <authorList>
            <person name="Klenk H.-P."/>
        </authorList>
    </citation>
    <scope>NUCLEOTIDE SEQUENCE [LARGE SCALE GENOMIC DNA]</scope>
    <source>
        <strain evidence="5 6">DSM 44780</strain>
    </source>
</reference>
<evidence type="ECO:0000313" key="6">
    <source>
        <dbReference type="Proteomes" id="UP000267408"/>
    </source>
</evidence>
<evidence type="ECO:0000259" key="4">
    <source>
        <dbReference type="SMART" id="SM00922"/>
    </source>
</evidence>
<dbReference type="InterPro" id="IPR013341">
    <property type="entry name" value="Mandelate_racemase_N_dom"/>
</dbReference>
<dbReference type="SMART" id="SM00922">
    <property type="entry name" value="MR_MLE"/>
    <property type="match status" value="1"/>
</dbReference>